<keyword evidence="3" id="KW-1185">Reference proteome</keyword>
<evidence type="ECO:0000256" key="1">
    <source>
        <dbReference type="SAM" id="MobiDB-lite"/>
    </source>
</evidence>
<evidence type="ECO:0000313" key="2">
    <source>
        <dbReference type="EMBL" id="KAJ1351138.1"/>
    </source>
</evidence>
<dbReference type="Proteomes" id="UP001196413">
    <property type="component" value="Unassembled WGS sequence"/>
</dbReference>
<reference evidence="2" key="1">
    <citation type="submission" date="2021-06" db="EMBL/GenBank/DDBJ databases">
        <title>Parelaphostrongylus tenuis whole genome reference sequence.</title>
        <authorList>
            <person name="Garwood T.J."/>
            <person name="Larsen P.A."/>
            <person name="Fountain-Jones N.M."/>
            <person name="Garbe J.R."/>
            <person name="Macchietto M.G."/>
            <person name="Kania S.A."/>
            <person name="Gerhold R.W."/>
            <person name="Richards J.E."/>
            <person name="Wolf T.M."/>
        </authorList>
    </citation>
    <scope>NUCLEOTIDE SEQUENCE</scope>
    <source>
        <strain evidence="2">MNPRO001-30</strain>
        <tissue evidence="2">Meninges</tissue>
    </source>
</reference>
<name>A0AAD5M7A7_PARTN</name>
<proteinExistence type="predicted"/>
<organism evidence="2 3">
    <name type="scientific">Parelaphostrongylus tenuis</name>
    <name type="common">Meningeal worm</name>
    <dbReference type="NCBI Taxonomy" id="148309"/>
    <lineage>
        <taxon>Eukaryota</taxon>
        <taxon>Metazoa</taxon>
        <taxon>Ecdysozoa</taxon>
        <taxon>Nematoda</taxon>
        <taxon>Chromadorea</taxon>
        <taxon>Rhabditida</taxon>
        <taxon>Rhabditina</taxon>
        <taxon>Rhabditomorpha</taxon>
        <taxon>Strongyloidea</taxon>
        <taxon>Metastrongylidae</taxon>
        <taxon>Parelaphostrongylus</taxon>
    </lineage>
</organism>
<feature type="region of interest" description="Disordered" evidence="1">
    <location>
        <begin position="62"/>
        <end position="84"/>
    </location>
</feature>
<comment type="caution">
    <text evidence="2">The sequence shown here is derived from an EMBL/GenBank/DDBJ whole genome shotgun (WGS) entry which is preliminary data.</text>
</comment>
<accession>A0AAD5M7A7</accession>
<dbReference type="AlphaFoldDB" id="A0AAD5M7A7"/>
<dbReference type="EMBL" id="JAHQIW010001012">
    <property type="protein sequence ID" value="KAJ1351138.1"/>
    <property type="molecule type" value="Genomic_DNA"/>
</dbReference>
<sequence length="84" mass="9879">MYKWLVMKAITKRYAGLASSSNTPFHTIKERPMKPLRLQGKLAPRALYDMYEEDEILKQQSKRYGKLSKTSVEEEREGTNQVRE</sequence>
<evidence type="ECO:0000313" key="3">
    <source>
        <dbReference type="Proteomes" id="UP001196413"/>
    </source>
</evidence>
<protein>
    <submittedName>
        <fullName evidence="2">Uncharacterized protein</fullName>
    </submittedName>
</protein>
<gene>
    <name evidence="2" type="ORF">KIN20_007091</name>
</gene>